<evidence type="ECO:0000313" key="2">
    <source>
        <dbReference type="Proteomes" id="UP000298493"/>
    </source>
</evidence>
<dbReference type="EMBL" id="SNSC02000025">
    <property type="protein sequence ID" value="TID13697.1"/>
    <property type="molecule type" value="Genomic_DNA"/>
</dbReference>
<name>A0A4Z1NDW5_9PEZI</name>
<accession>A0A4Z1NDW5</accession>
<protein>
    <submittedName>
        <fullName evidence="1">Uncharacterized protein</fullName>
    </submittedName>
</protein>
<gene>
    <name evidence="1" type="ORF">E6O75_ATG01675</name>
</gene>
<reference evidence="1 2" key="1">
    <citation type="submission" date="2019-04" db="EMBL/GenBank/DDBJ databases">
        <title>High contiguity whole genome sequence and gene annotation resource for two Venturia nashicola isolates.</title>
        <authorList>
            <person name="Prokchorchik M."/>
            <person name="Won K."/>
            <person name="Lee Y."/>
            <person name="Choi E.D."/>
            <person name="Segonzac C."/>
            <person name="Sohn K.H."/>
        </authorList>
    </citation>
    <scope>NUCLEOTIDE SEQUENCE [LARGE SCALE GENOMIC DNA]</scope>
    <source>
        <strain evidence="1 2">PRI2</strain>
    </source>
</reference>
<evidence type="ECO:0000313" key="1">
    <source>
        <dbReference type="EMBL" id="TID13697.1"/>
    </source>
</evidence>
<proteinExistence type="predicted"/>
<dbReference type="Proteomes" id="UP000298493">
    <property type="component" value="Unassembled WGS sequence"/>
</dbReference>
<dbReference type="AlphaFoldDB" id="A0A4Z1NDW5"/>
<keyword evidence="2" id="KW-1185">Reference proteome</keyword>
<comment type="caution">
    <text evidence="1">The sequence shown here is derived from an EMBL/GenBank/DDBJ whole genome shotgun (WGS) entry which is preliminary data.</text>
</comment>
<organism evidence="1 2">
    <name type="scientific">Venturia nashicola</name>
    <dbReference type="NCBI Taxonomy" id="86259"/>
    <lineage>
        <taxon>Eukaryota</taxon>
        <taxon>Fungi</taxon>
        <taxon>Dikarya</taxon>
        <taxon>Ascomycota</taxon>
        <taxon>Pezizomycotina</taxon>
        <taxon>Dothideomycetes</taxon>
        <taxon>Pleosporomycetidae</taxon>
        <taxon>Venturiales</taxon>
        <taxon>Venturiaceae</taxon>
        <taxon>Venturia</taxon>
    </lineage>
</organism>
<sequence>MTIPEEGCLNPARYWILVSKKAVDGPKEKQSIVLVEVVCNPQSLSKLLVSQSDADPSCSRYNPSTASLRTEVTIGVEPIGQYQNIGSQLEGLVNSGVQRKIGNSNFTFGSL</sequence>